<dbReference type="AlphaFoldDB" id="A0A5C2ST50"/>
<feature type="transmembrane region" description="Helical" evidence="2">
    <location>
        <begin position="201"/>
        <end position="224"/>
    </location>
</feature>
<keyword evidence="2" id="KW-1133">Transmembrane helix</keyword>
<name>A0A5C2ST50_9APHY</name>
<feature type="transmembrane region" description="Helical" evidence="2">
    <location>
        <begin position="12"/>
        <end position="39"/>
    </location>
</feature>
<evidence type="ECO:0000313" key="4">
    <source>
        <dbReference type="EMBL" id="RPD67002.1"/>
    </source>
</evidence>
<feature type="region of interest" description="Disordered" evidence="1">
    <location>
        <begin position="310"/>
        <end position="333"/>
    </location>
</feature>
<feature type="transmembrane region" description="Helical" evidence="2">
    <location>
        <begin position="160"/>
        <end position="181"/>
    </location>
</feature>
<proteinExistence type="predicted"/>
<dbReference type="InterPro" id="IPR045339">
    <property type="entry name" value="DUF6534"/>
</dbReference>
<feature type="transmembrane region" description="Helical" evidence="2">
    <location>
        <begin position="123"/>
        <end position="145"/>
    </location>
</feature>
<evidence type="ECO:0000256" key="2">
    <source>
        <dbReference type="SAM" id="Phobius"/>
    </source>
</evidence>
<evidence type="ECO:0000256" key="1">
    <source>
        <dbReference type="SAM" id="MobiDB-lite"/>
    </source>
</evidence>
<keyword evidence="2" id="KW-0472">Membrane</keyword>
<gene>
    <name evidence="4" type="ORF">L227DRAFT_11018</name>
</gene>
<dbReference type="STRING" id="1328759.A0A5C2ST50"/>
<feature type="domain" description="DUF6534" evidence="3">
    <location>
        <begin position="170"/>
        <end position="253"/>
    </location>
</feature>
<dbReference type="OrthoDB" id="2757242at2759"/>
<dbReference type="EMBL" id="ML122250">
    <property type="protein sequence ID" value="RPD67002.1"/>
    <property type="molecule type" value="Genomic_DNA"/>
</dbReference>
<dbReference type="Pfam" id="PF20152">
    <property type="entry name" value="DUF6534"/>
    <property type="match status" value="1"/>
</dbReference>
<evidence type="ECO:0000313" key="5">
    <source>
        <dbReference type="Proteomes" id="UP000313359"/>
    </source>
</evidence>
<feature type="transmembrane region" description="Helical" evidence="2">
    <location>
        <begin position="51"/>
        <end position="75"/>
    </location>
</feature>
<accession>A0A5C2ST50</accession>
<reference evidence="4" key="1">
    <citation type="journal article" date="2018" name="Genome Biol. Evol.">
        <title>Genomics and development of Lentinus tigrinus, a white-rot wood-decaying mushroom with dimorphic fruiting bodies.</title>
        <authorList>
            <person name="Wu B."/>
            <person name="Xu Z."/>
            <person name="Knudson A."/>
            <person name="Carlson A."/>
            <person name="Chen N."/>
            <person name="Kovaka S."/>
            <person name="LaButti K."/>
            <person name="Lipzen A."/>
            <person name="Pennachio C."/>
            <person name="Riley R."/>
            <person name="Schakwitz W."/>
            <person name="Umezawa K."/>
            <person name="Ohm R.A."/>
            <person name="Grigoriev I.V."/>
            <person name="Nagy L.G."/>
            <person name="Gibbons J."/>
            <person name="Hibbett D."/>
        </authorList>
    </citation>
    <scope>NUCLEOTIDE SEQUENCE [LARGE SCALE GENOMIC DNA]</scope>
    <source>
        <strain evidence="4">ALCF2SS1-6</strain>
    </source>
</reference>
<dbReference type="PANTHER" id="PTHR40465">
    <property type="entry name" value="CHROMOSOME 1, WHOLE GENOME SHOTGUN SEQUENCE"/>
    <property type="match status" value="1"/>
</dbReference>
<keyword evidence="5" id="KW-1185">Reference proteome</keyword>
<evidence type="ECO:0000259" key="3">
    <source>
        <dbReference type="Pfam" id="PF20152"/>
    </source>
</evidence>
<feature type="transmembrane region" description="Helical" evidence="2">
    <location>
        <begin position="230"/>
        <end position="251"/>
    </location>
</feature>
<sequence>MSGGLNGVLNSTIGAGLVGFTVSALLYGITSGQALLYYIRHGRGVGTWRTRCFVATIWILDTVHLIFVTCAVYYYDIAIHGNPAGFVHVIWAYGGILLVSECTTALVRIGYAHRIWRYNRKALMPAIVVVSSLTLLGFSTFYGYIELRMRSFEELQRWQWSFYFAFAMQLVADFTIATSMIRLCHRFHTGLRRFDGIIQTIILYIINTGILNLALVTLSLLFYYFKPQSFLFLALYWILAKLHVCSLLAVLNAEKDLIAQTSSYSVQSTPILTTALRVEDFTTGLPTTQLESMPPSDLALTSFPNDSLSVSARASESSRHSPDPRSSPITFAV</sequence>
<feature type="transmembrane region" description="Helical" evidence="2">
    <location>
        <begin position="90"/>
        <end position="111"/>
    </location>
</feature>
<organism evidence="4 5">
    <name type="scientific">Lentinus tigrinus ALCF2SS1-6</name>
    <dbReference type="NCBI Taxonomy" id="1328759"/>
    <lineage>
        <taxon>Eukaryota</taxon>
        <taxon>Fungi</taxon>
        <taxon>Dikarya</taxon>
        <taxon>Basidiomycota</taxon>
        <taxon>Agaricomycotina</taxon>
        <taxon>Agaricomycetes</taxon>
        <taxon>Polyporales</taxon>
        <taxon>Polyporaceae</taxon>
        <taxon>Lentinus</taxon>
    </lineage>
</organism>
<dbReference type="Proteomes" id="UP000313359">
    <property type="component" value="Unassembled WGS sequence"/>
</dbReference>
<protein>
    <recommendedName>
        <fullName evidence="3">DUF6534 domain-containing protein</fullName>
    </recommendedName>
</protein>
<keyword evidence="2" id="KW-0812">Transmembrane</keyword>
<feature type="compositionally biased region" description="Low complexity" evidence="1">
    <location>
        <begin position="324"/>
        <end position="333"/>
    </location>
</feature>
<dbReference type="PANTHER" id="PTHR40465:SF1">
    <property type="entry name" value="DUF6534 DOMAIN-CONTAINING PROTEIN"/>
    <property type="match status" value="1"/>
</dbReference>